<dbReference type="OrthoDB" id="10526464at2759"/>
<evidence type="ECO:0000313" key="1">
    <source>
        <dbReference type="EMBL" id="KAJ8032735.1"/>
    </source>
</evidence>
<reference evidence="1" key="1">
    <citation type="submission" date="2021-10" db="EMBL/GenBank/DDBJ databases">
        <title>Tropical sea cucumber genome reveals ecological adaptation and Cuvierian tubules defense mechanism.</title>
        <authorList>
            <person name="Chen T."/>
        </authorList>
    </citation>
    <scope>NUCLEOTIDE SEQUENCE</scope>
    <source>
        <strain evidence="1">Nanhai2018</strain>
        <tissue evidence="1">Muscle</tissue>
    </source>
</reference>
<gene>
    <name evidence="1" type="ORF">HOLleu_22763</name>
</gene>
<proteinExistence type="predicted"/>
<keyword evidence="2" id="KW-1185">Reference proteome</keyword>
<dbReference type="AlphaFoldDB" id="A0A9Q1BU66"/>
<name>A0A9Q1BU66_HOLLE</name>
<dbReference type="Proteomes" id="UP001152320">
    <property type="component" value="Chromosome 11"/>
</dbReference>
<accession>A0A9Q1BU66</accession>
<dbReference type="EMBL" id="JAIZAY010000011">
    <property type="protein sequence ID" value="KAJ8032735.1"/>
    <property type="molecule type" value="Genomic_DNA"/>
</dbReference>
<protein>
    <submittedName>
        <fullName evidence="1">Uncharacterized protein</fullName>
    </submittedName>
</protein>
<evidence type="ECO:0000313" key="2">
    <source>
        <dbReference type="Proteomes" id="UP001152320"/>
    </source>
</evidence>
<comment type="caution">
    <text evidence="1">The sequence shown here is derived from an EMBL/GenBank/DDBJ whole genome shotgun (WGS) entry which is preliminary data.</text>
</comment>
<organism evidence="1 2">
    <name type="scientific">Holothuria leucospilota</name>
    <name type="common">Black long sea cucumber</name>
    <name type="synonym">Mertensiothuria leucospilota</name>
    <dbReference type="NCBI Taxonomy" id="206669"/>
    <lineage>
        <taxon>Eukaryota</taxon>
        <taxon>Metazoa</taxon>
        <taxon>Echinodermata</taxon>
        <taxon>Eleutherozoa</taxon>
        <taxon>Echinozoa</taxon>
        <taxon>Holothuroidea</taxon>
        <taxon>Aspidochirotacea</taxon>
        <taxon>Aspidochirotida</taxon>
        <taxon>Holothuriidae</taxon>
        <taxon>Holothuria</taxon>
    </lineage>
</organism>
<sequence length="183" mass="21138">MSRSTDKEEFLRDFRRETNECCRALTTHLPGEDENVGQYRPSLPVVREVLGRLTELSRALIYAEEGRLISPEEYDVLSASMNTLVGEVDFKVPETTVHFHSQRVKRRGHRGSPKYNITEGQLRFLVNCRFNKKQIASILHVSVKTVHRRLKYVLSPIHYSYVSRSSSSGEQTSFIQAYLFILC</sequence>